<proteinExistence type="predicted"/>
<keyword evidence="1" id="KW-0812">Transmembrane</keyword>
<gene>
    <name evidence="2" type="ORF">BS50DRAFT_253550</name>
</gene>
<evidence type="ECO:0000256" key="1">
    <source>
        <dbReference type="SAM" id="Phobius"/>
    </source>
</evidence>
<keyword evidence="3" id="KW-1185">Reference proteome</keyword>
<evidence type="ECO:0000313" key="3">
    <source>
        <dbReference type="Proteomes" id="UP000240883"/>
    </source>
</evidence>
<dbReference type="Proteomes" id="UP000240883">
    <property type="component" value="Unassembled WGS sequence"/>
</dbReference>
<protein>
    <submittedName>
        <fullName evidence="2">Uncharacterized protein</fullName>
    </submittedName>
</protein>
<evidence type="ECO:0000313" key="2">
    <source>
        <dbReference type="EMBL" id="PSN72517.1"/>
    </source>
</evidence>
<keyword evidence="1" id="KW-0472">Membrane</keyword>
<organism evidence="2 3">
    <name type="scientific">Corynespora cassiicola Philippines</name>
    <dbReference type="NCBI Taxonomy" id="1448308"/>
    <lineage>
        <taxon>Eukaryota</taxon>
        <taxon>Fungi</taxon>
        <taxon>Dikarya</taxon>
        <taxon>Ascomycota</taxon>
        <taxon>Pezizomycotina</taxon>
        <taxon>Dothideomycetes</taxon>
        <taxon>Pleosporomycetidae</taxon>
        <taxon>Pleosporales</taxon>
        <taxon>Corynesporascaceae</taxon>
        <taxon>Corynespora</taxon>
    </lineage>
</organism>
<name>A0A2T2P499_CORCC</name>
<accession>A0A2T2P499</accession>
<dbReference type="EMBL" id="KZ678130">
    <property type="protein sequence ID" value="PSN72517.1"/>
    <property type="molecule type" value="Genomic_DNA"/>
</dbReference>
<dbReference type="AlphaFoldDB" id="A0A2T2P499"/>
<keyword evidence="1" id="KW-1133">Transmembrane helix</keyword>
<sequence length="119" mass="13571">MAVFRRIYFARGVGRMLCASFPLPTLSFVGKIFMPMQRPSRQPIRDVVIGLLKAHGCNDVQNRIPGHSIYRYDPLLNCTRAIKSGKSEKWPMEKSESRNNCLEVYNHAIVPPHRTDDVG</sequence>
<feature type="transmembrane region" description="Helical" evidence="1">
    <location>
        <begin position="12"/>
        <end position="34"/>
    </location>
</feature>
<reference evidence="2 3" key="1">
    <citation type="journal article" date="2018" name="Front. Microbiol.">
        <title>Genome-Wide Analysis of Corynespora cassiicola Leaf Fall Disease Putative Effectors.</title>
        <authorList>
            <person name="Lopez D."/>
            <person name="Ribeiro S."/>
            <person name="Label P."/>
            <person name="Fumanal B."/>
            <person name="Venisse J.S."/>
            <person name="Kohler A."/>
            <person name="de Oliveira R.R."/>
            <person name="Labutti K."/>
            <person name="Lipzen A."/>
            <person name="Lail K."/>
            <person name="Bauer D."/>
            <person name="Ohm R.A."/>
            <person name="Barry K.W."/>
            <person name="Spatafora J."/>
            <person name="Grigoriev I.V."/>
            <person name="Martin F.M."/>
            <person name="Pujade-Renaud V."/>
        </authorList>
    </citation>
    <scope>NUCLEOTIDE SEQUENCE [LARGE SCALE GENOMIC DNA]</scope>
    <source>
        <strain evidence="2 3">Philippines</strain>
    </source>
</reference>